<name>A0ABS7QE45_9ACTN</name>
<keyword evidence="3" id="KW-1185">Reference proteome</keyword>
<dbReference type="EMBL" id="JAINZZ010000048">
    <property type="protein sequence ID" value="MBY8881435.1"/>
    <property type="molecule type" value="Genomic_DNA"/>
</dbReference>
<evidence type="ECO:0000256" key="1">
    <source>
        <dbReference type="SAM" id="MobiDB-lite"/>
    </source>
</evidence>
<accession>A0ABS7QE45</accession>
<comment type="caution">
    <text evidence="2">The sequence shown here is derived from an EMBL/GenBank/DDBJ whole genome shotgun (WGS) entry which is preliminary data.</text>
</comment>
<dbReference type="RefSeq" id="WP_222967346.1">
    <property type="nucleotide sequence ID" value="NZ_JAINZZ010000048.1"/>
</dbReference>
<evidence type="ECO:0000313" key="2">
    <source>
        <dbReference type="EMBL" id="MBY8881435.1"/>
    </source>
</evidence>
<reference evidence="2 3" key="1">
    <citation type="submission" date="2021-08" db="EMBL/GenBank/DDBJ databases">
        <title>WGS of actinomycetes from Thailand.</title>
        <authorList>
            <person name="Thawai C."/>
        </authorList>
    </citation>
    <scope>NUCLEOTIDE SEQUENCE [LARGE SCALE GENOMIC DNA]</scope>
    <source>
        <strain evidence="2 3">PLK6-54</strain>
    </source>
</reference>
<organism evidence="2 3">
    <name type="scientific">Actinacidiphila acidipaludis</name>
    <dbReference type="NCBI Taxonomy" id="2873382"/>
    <lineage>
        <taxon>Bacteria</taxon>
        <taxon>Bacillati</taxon>
        <taxon>Actinomycetota</taxon>
        <taxon>Actinomycetes</taxon>
        <taxon>Kitasatosporales</taxon>
        <taxon>Streptomycetaceae</taxon>
        <taxon>Actinacidiphila</taxon>
    </lineage>
</organism>
<protein>
    <submittedName>
        <fullName evidence="2">Uncharacterized protein</fullName>
    </submittedName>
</protein>
<proteinExistence type="predicted"/>
<feature type="region of interest" description="Disordered" evidence="1">
    <location>
        <begin position="50"/>
        <end position="69"/>
    </location>
</feature>
<sequence length="69" mass="7150">MVDKHGEQVIGRILAARAALEEAAEAPDSPVLRDALDELETALWLARESGIEVPPPAGHVPQDAGGAGN</sequence>
<gene>
    <name evidence="2" type="ORF">K7862_27910</name>
</gene>
<evidence type="ECO:0000313" key="3">
    <source>
        <dbReference type="Proteomes" id="UP000778578"/>
    </source>
</evidence>
<dbReference type="Proteomes" id="UP000778578">
    <property type="component" value="Unassembled WGS sequence"/>
</dbReference>